<evidence type="ECO:0000256" key="1">
    <source>
        <dbReference type="ARBA" id="ARBA00022801"/>
    </source>
</evidence>
<dbReference type="InterPro" id="IPR050266">
    <property type="entry name" value="AB_hydrolase_sf"/>
</dbReference>
<dbReference type="RefSeq" id="WP_138195736.1">
    <property type="nucleotide sequence ID" value="NZ_VCIW01000013.1"/>
</dbReference>
<reference evidence="3 4" key="1">
    <citation type="submission" date="2019-05" db="EMBL/GenBank/DDBJ databases">
        <authorList>
            <person name="Narsing Rao M.P."/>
            <person name="Li W.J."/>
        </authorList>
    </citation>
    <scope>NUCLEOTIDE SEQUENCE [LARGE SCALE GENOMIC DNA]</scope>
    <source>
        <strain evidence="3 4">SYSU_K30003</strain>
    </source>
</reference>
<evidence type="ECO:0000259" key="2">
    <source>
        <dbReference type="Pfam" id="PF00561"/>
    </source>
</evidence>
<accession>A0A5R9GC39</accession>
<dbReference type="AlphaFoldDB" id="A0A5R9GC39"/>
<sequence>MYIDVEKGVRINVHDINPGSGSRPVVFVHGWPLNHRMFEYQFNVLPAYGFRCIGIDLRGFGESDKPWHGYTYDRLGDDVAAVAEALDLQDAALVGFSIGGPISLRYLARHPAHQGSRIRKLVLIDPAAPAFARRPDNPYGMPVEQIDDLIRQTAADRPKMLQDLSLQFFNRNVGPGLLNWFVSMGMQAASYATIQFLVALRDEDVTNDLRAIRVPTSILHGVHDKVVAYPIAQRLQQGLPGSTLQPLYNSGHGSVVDEMDAVNAALLSALR</sequence>
<feature type="domain" description="AB hydrolase-1" evidence="2">
    <location>
        <begin position="24"/>
        <end position="174"/>
    </location>
</feature>
<protein>
    <submittedName>
        <fullName evidence="3">Alpha/beta hydrolase</fullName>
    </submittedName>
</protein>
<gene>
    <name evidence="3" type="ORF">FE782_18550</name>
</gene>
<comment type="caution">
    <text evidence="3">The sequence shown here is derived from an EMBL/GenBank/DDBJ whole genome shotgun (WGS) entry which is preliminary data.</text>
</comment>
<dbReference type="Pfam" id="PF00561">
    <property type="entry name" value="Abhydrolase_1"/>
    <property type="match status" value="1"/>
</dbReference>
<dbReference type="GO" id="GO:0016787">
    <property type="term" value="F:hydrolase activity"/>
    <property type="evidence" value="ECO:0007669"/>
    <property type="project" value="UniProtKB-KW"/>
</dbReference>
<name>A0A5R9GC39_9BACL</name>
<proteinExistence type="predicted"/>
<dbReference type="InterPro" id="IPR000073">
    <property type="entry name" value="AB_hydrolase_1"/>
</dbReference>
<dbReference type="PRINTS" id="PR00111">
    <property type="entry name" value="ABHYDROLASE"/>
</dbReference>
<dbReference type="SUPFAM" id="SSF53474">
    <property type="entry name" value="alpha/beta-Hydrolases"/>
    <property type="match status" value="1"/>
</dbReference>
<dbReference type="InterPro" id="IPR000639">
    <property type="entry name" value="Epox_hydrolase-like"/>
</dbReference>
<organism evidence="3 4">
    <name type="scientific">Paenibacillus antri</name>
    <dbReference type="NCBI Taxonomy" id="2582848"/>
    <lineage>
        <taxon>Bacteria</taxon>
        <taxon>Bacillati</taxon>
        <taxon>Bacillota</taxon>
        <taxon>Bacilli</taxon>
        <taxon>Bacillales</taxon>
        <taxon>Paenibacillaceae</taxon>
        <taxon>Paenibacillus</taxon>
    </lineage>
</organism>
<keyword evidence="4" id="KW-1185">Reference proteome</keyword>
<dbReference type="Gene3D" id="3.40.50.1820">
    <property type="entry name" value="alpha/beta hydrolase"/>
    <property type="match status" value="1"/>
</dbReference>
<dbReference type="InterPro" id="IPR029058">
    <property type="entry name" value="AB_hydrolase_fold"/>
</dbReference>
<dbReference type="GO" id="GO:0016020">
    <property type="term" value="C:membrane"/>
    <property type="evidence" value="ECO:0007669"/>
    <property type="project" value="TreeGrafter"/>
</dbReference>
<evidence type="ECO:0000313" key="3">
    <source>
        <dbReference type="EMBL" id="TLS50704.1"/>
    </source>
</evidence>
<dbReference type="PRINTS" id="PR00412">
    <property type="entry name" value="EPOXHYDRLASE"/>
</dbReference>
<dbReference type="Proteomes" id="UP000309676">
    <property type="component" value="Unassembled WGS sequence"/>
</dbReference>
<evidence type="ECO:0000313" key="4">
    <source>
        <dbReference type="Proteomes" id="UP000309676"/>
    </source>
</evidence>
<keyword evidence="1 3" id="KW-0378">Hydrolase</keyword>
<dbReference type="PANTHER" id="PTHR43798">
    <property type="entry name" value="MONOACYLGLYCEROL LIPASE"/>
    <property type="match status" value="1"/>
</dbReference>
<dbReference type="EMBL" id="VCIW01000013">
    <property type="protein sequence ID" value="TLS50704.1"/>
    <property type="molecule type" value="Genomic_DNA"/>
</dbReference>
<dbReference type="OrthoDB" id="9773293at2"/>
<dbReference type="PANTHER" id="PTHR43798:SF31">
    <property type="entry name" value="AB HYDROLASE SUPERFAMILY PROTEIN YCLE"/>
    <property type="match status" value="1"/>
</dbReference>